<gene>
    <name evidence="1" type="ORF">NM688_g3920</name>
</gene>
<dbReference type="Proteomes" id="UP001148662">
    <property type="component" value="Unassembled WGS sequence"/>
</dbReference>
<sequence length="513" mass="58225">MFSVHLLLISACLLSGIVYAWIIRARASRLPPGPRKSHWLLSLGLPIPRDPRGPWLSYDLLLKQFGPICSFFMGPVPVILIGKAKVAWDLLEKRGEIYSNRPRLIMAHDILSGKMRGVSMSYGKQWKTWRKIQNIGMSSTASLSYRQYQALESAIVLRSLMETPTRHDTLFQRFAASVVLSIVYGRRAVTLDNNIVKENLASMSAFQKAGIPGQYIVELLPALLWLPRRLQWFRREAEGIKAKDTKLYTSLLRDVKARMDAGTMKDCMSSRCLSSPESHGLTELELAYAVSAAFGAGIDTTVATMEVFLVAIMRFPDAARKAREEIDRVVGRDRLPKFEDMDSLPYIRAFIKEVQRWRPVVPSAVPHCVSRDDEYEQYHIPKGAIIFGNLYTMMQDPELFPDPETFRPERFLDTTDPHFKEFTLPFGFGRRLCPGMHVALQILWAFDISPQRDVHGKETLPDPDAFSTTGLSRIPLHFEFHLRLRSADVGKIIAAEASEADVILREWESGNDI</sequence>
<accession>A0ACC1T4K8</accession>
<keyword evidence="2" id="KW-1185">Reference proteome</keyword>
<organism evidence="1 2">
    <name type="scientific">Phlebia brevispora</name>
    <dbReference type="NCBI Taxonomy" id="194682"/>
    <lineage>
        <taxon>Eukaryota</taxon>
        <taxon>Fungi</taxon>
        <taxon>Dikarya</taxon>
        <taxon>Basidiomycota</taxon>
        <taxon>Agaricomycotina</taxon>
        <taxon>Agaricomycetes</taxon>
        <taxon>Polyporales</taxon>
        <taxon>Meruliaceae</taxon>
        <taxon>Phlebia</taxon>
    </lineage>
</organism>
<dbReference type="EMBL" id="JANHOG010000606">
    <property type="protein sequence ID" value="KAJ3552876.1"/>
    <property type="molecule type" value="Genomic_DNA"/>
</dbReference>
<comment type="caution">
    <text evidence="1">The sequence shown here is derived from an EMBL/GenBank/DDBJ whole genome shotgun (WGS) entry which is preliminary data.</text>
</comment>
<proteinExistence type="predicted"/>
<evidence type="ECO:0000313" key="2">
    <source>
        <dbReference type="Proteomes" id="UP001148662"/>
    </source>
</evidence>
<reference evidence="1" key="1">
    <citation type="submission" date="2022-07" db="EMBL/GenBank/DDBJ databases">
        <title>Genome Sequence of Phlebia brevispora.</title>
        <authorList>
            <person name="Buettner E."/>
        </authorList>
    </citation>
    <scope>NUCLEOTIDE SEQUENCE</scope>
    <source>
        <strain evidence="1">MPL23</strain>
    </source>
</reference>
<name>A0ACC1T4K8_9APHY</name>
<evidence type="ECO:0000313" key="1">
    <source>
        <dbReference type="EMBL" id="KAJ3552876.1"/>
    </source>
</evidence>
<protein>
    <submittedName>
        <fullName evidence="1">Uncharacterized protein</fullName>
    </submittedName>
</protein>